<feature type="domain" description="NACHT" evidence="4">
    <location>
        <begin position="361"/>
        <end position="509"/>
    </location>
</feature>
<dbReference type="InterPro" id="IPR036770">
    <property type="entry name" value="Ankyrin_rpt-contain_sf"/>
</dbReference>
<name>A0A9W9UN79_PENBR</name>
<dbReference type="SUPFAM" id="SSF48403">
    <property type="entry name" value="Ankyrin repeat"/>
    <property type="match status" value="1"/>
</dbReference>
<dbReference type="InterPro" id="IPR054471">
    <property type="entry name" value="GPIID_WHD"/>
</dbReference>
<feature type="region of interest" description="Disordered" evidence="3">
    <location>
        <begin position="1"/>
        <end position="57"/>
    </location>
</feature>
<dbReference type="Gene3D" id="1.25.40.20">
    <property type="entry name" value="Ankyrin repeat-containing domain"/>
    <property type="match status" value="3"/>
</dbReference>
<dbReference type="Gene3D" id="3.40.50.300">
    <property type="entry name" value="P-loop containing nucleotide triphosphate hydrolases"/>
    <property type="match status" value="1"/>
</dbReference>
<organism evidence="5 6">
    <name type="scientific">Penicillium brevicompactum</name>
    <dbReference type="NCBI Taxonomy" id="5074"/>
    <lineage>
        <taxon>Eukaryota</taxon>
        <taxon>Fungi</taxon>
        <taxon>Dikarya</taxon>
        <taxon>Ascomycota</taxon>
        <taxon>Pezizomycotina</taxon>
        <taxon>Eurotiomycetes</taxon>
        <taxon>Eurotiomycetidae</taxon>
        <taxon>Eurotiales</taxon>
        <taxon>Aspergillaceae</taxon>
        <taxon>Penicillium</taxon>
    </lineage>
</organism>
<evidence type="ECO:0000313" key="5">
    <source>
        <dbReference type="EMBL" id="KAJ5350574.1"/>
    </source>
</evidence>
<evidence type="ECO:0000256" key="1">
    <source>
        <dbReference type="ARBA" id="ARBA00022737"/>
    </source>
</evidence>
<feature type="repeat" description="ANK" evidence="2">
    <location>
        <begin position="948"/>
        <end position="970"/>
    </location>
</feature>
<dbReference type="InterPro" id="IPR031359">
    <property type="entry name" value="NACHT_N"/>
</dbReference>
<keyword evidence="1" id="KW-0677">Repeat</keyword>
<gene>
    <name evidence="5" type="ORF">N7541_008301</name>
</gene>
<dbReference type="Pfam" id="PF17100">
    <property type="entry name" value="NACHT_N"/>
    <property type="match status" value="1"/>
</dbReference>
<evidence type="ECO:0000256" key="2">
    <source>
        <dbReference type="PROSITE-ProRule" id="PRU00023"/>
    </source>
</evidence>
<dbReference type="Pfam" id="PF24883">
    <property type="entry name" value="NPHP3_N"/>
    <property type="match status" value="1"/>
</dbReference>
<dbReference type="SMART" id="SM00248">
    <property type="entry name" value="ANK"/>
    <property type="match status" value="7"/>
</dbReference>
<dbReference type="InterPro" id="IPR027417">
    <property type="entry name" value="P-loop_NTPase"/>
</dbReference>
<reference evidence="5" key="2">
    <citation type="journal article" date="2023" name="IMA Fungus">
        <title>Comparative genomic study of the Penicillium genus elucidates a diverse pangenome and 15 lateral gene transfer events.</title>
        <authorList>
            <person name="Petersen C."/>
            <person name="Sorensen T."/>
            <person name="Nielsen M.R."/>
            <person name="Sondergaard T.E."/>
            <person name="Sorensen J.L."/>
            <person name="Fitzpatrick D.A."/>
            <person name="Frisvad J.C."/>
            <person name="Nielsen K.L."/>
        </authorList>
    </citation>
    <scope>NUCLEOTIDE SEQUENCE</scope>
    <source>
        <strain evidence="5">IBT 35675</strain>
    </source>
</reference>
<keyword evidence="2" id="KW-0040">ANK repeat</keyword>
<evidence type="ECO:0000259" key="4">
    <source>
        <dbReference type="PROSITE" id="PS50837"/>
    </source>
</evidence>
<feature type="compositionally biased region" description="Basic and acidic residues" evidence="3">
    <location>
        <begin position="15"/>
        <end position="25"/>
    </location>
</feature>
<dbReference type="AlphaFoldDB" id="A0A9W9UN79"/>
<keyword evidence="6" id="KW-1185">Reference proteome</keyword>
<feature type="repeat" description="ANK" evidence="2">
    <location>
        <begin position="982"/>
        <end position="1004"/>
    </location>
</feature>
<feature type="repeat" description="ANK" evidence="2">
    <location>
        <begin position="880"/>
        <end position="902"/>
    </location>
</feature>
<proteinExistence type="predicted"/>
<dbReference type="InterPro" id="IPR007111">
    <property type="entry name" value="NACHT_NTPase"/>
</dbReference>
<dbReference type="Pfam" id="PF12796">
    <property type="entry name" value="Ank_2"/>
    <property type="match status" value="2"/>
</dbReference>
<accession>A0A9W9UN79</accession>
<sequence>MPFSRSKCNPFRLFRSKDKQKKTDPVADQGLTTSPNSALSSDLEEKDTEAGPDTGESDDLLAIAHQKLLQDKEIGPILKKATIILGESGLHVGTNGVLDLQQLHKSLDNKVNELQEKEWEISIDGHYINVKEKLYRAMKNVLVLKDVITTAASACPPAAIACAGLTVSLTLIIRAHDQNESLLTGLEKTSDLLPRLYLTEKLYMKPNANLPGDFVSRFKAGLVSLYCKILEFQARALCFLSEFWLIQFSSNVLNRNQWDVLTKSITDQETEAQKFTSLMEAKERRADRDMVLGDLEARFKKFQGVQANSARIQQVNKLLESLHTCPYRDRKNRVSDRVPGTCEWFTSHPLFQTWDKGDDSRLLWLSADPGCGKSVLSKFLVDEVLQRFQKRTVCYFFFRDDFPDQKRSSIALASILRQLFIAYPHLLSDKVLHQFAAGGETLLQSFIDLWEILVSATASVECDEIVFVIDALDECAEEDRYQLIGAVRDLSSKSSNNTTGFKFFLTSRPYGSIHERFRQLEVAVPTIHLKGEANAEVEKIAGEIALVIQQRAHEIAIQKLLEEDEEKFLREKLTEAKNRTYLWVALTLNYIESLDGFTKGRVRETINDKIPQTVNEAYGKILNKSKDPAKAKRLLHIIMAAKRPLSVEELSLALAVDKKIKSSESFRENVEPPQRFRSTLRDMCGLILVVVDDKVYPLHQTVKEFLVPGTSDNLPSDSLNSEYPSKWRNSLSPAQSNKVLAETLTWYLDCDCTEIGLDILLDYATSFWHHHFRDAFPCDENDMSTMGCRICAPNSEFQTRFFGEKAGLDFPQNPDTLMAASSLGLESVVRQLLSNESIEVDSKDSMDRTPLYWAASQGYDAIIKLLLETNKLDPDSKDSRGQTPLHGAAWNGHQSTAKLLLETNKVDPDSKDSRGQTPLLGAAWNGYESTVKLLLATNKVDPDPKDSRGRTPFHGAAWNGHTSTVKLLLETDKVDPDSKSSVGSTPLHGAARNRHESITKLLLDTNKVDPDLKDSVGQTPLYRAAEDGYDAVVKLLLNTGKVDIEARASESGLTAYEVAEQHGRLSTMALLERYMTAGQTVI</sequence>
<dbReference type="PROSITE" id="PS50088">
    <property type="entry name" value="ANK_REPEAT"/>
    <property type="match status" value="4"/>
</dbReference>
<dbReference type="EMBL" id="JAPZBR010000006">
    <property type="protein sequence ID" value="KAJ5350574.1"/>
    <property type="molecule type" value="Genomic_DNA"/>
</dbReference>
<dbReference type="Pfam" id="PF00023">
    <property type="entry name" value="Ank"/>
    <property type="match status" value="1"/>
</dbReference>
<dbReference type="PROSITE" id="PS50297">
    <property type="entry name" value="ANK_REP_REGION"/>
    <property type="match status" value="4"/>
</dbReference>
<comment type="caution">
    <text evidence="5">The sequence shown here is derived from an EMBL/GenBank/DDBJ whole genome shotgun (WGS) entry which is preliminary data.</text>
</comment>
<dbReference type="PANTHER" id="PTHR10039">
    <property type="entry name" value="AMELOGENIN"/>
    <property type="match status" value="1"/>
</dbReference>
<dbReference type="InterPro" id="IPR056884">
    <property type="entry name" value="NPHP3-like_N"/>
</dbReference>
<reference evidence="5" key="1">
    <citation type="submission" date="2022-12" db="EMBL/GenBank/DDBJ databases">
        <authorList>
            <person name="Petersen C."/>
        </authorList>
    </citation>
    <scope>NUCLEOTIDE SEQUENCE</scope>
    <source>
        <strain evidence="5">IBT 35675</strain>
    </source>
</reference>
<evidence type="ECO:0000256" key="3">
    <source>
        <dbReference type="SAM" id="MobiDB-lite"/>
    </source>
</evidence>
<evidence type="ECO:0000313" key="6">
    <source>
        <dbReference type="Proteomes" id="UP001148299"/>
    </source>
</evidence>
<dbReference type="SUPFAM" id="SSF52540">
    <property type="entry name" value="P-loop containing nucleoside triphosphate hydrolases"/>
    <property type="match status" value="1"/>
</dbReference>
<feature type="repeat" description="ANK" evidence="2">
    <location>
        <begin position="1016"/>
        <end position="1040"/>
    </location>
</feature>
<protein>
    <recommendedName>
        <fullName evidence="4">NACHT domain-containing protein</fullName>
    </recommendedName>
</protein>
<feature type="compositionally biased region" description="Polar residues" evidence="3">
    <location>
        <begin position="30"/>
        <end position="40"/>
    </location>
</feature>
<dbReference type="Pfam" id="PF22939">
    <property type="entry name" value="WHD_GPIID"/>
    <property type="match status" value="1"/>
</dbReference>
<dbReference type="Proteomes" id="UP001148299">
    <property type="component" value="Unassembled WGS sequence"/>
</dbReference>
<dbReference type="PROSITE" id="PS50837">
    <property type="entry name" value="NACHT"/>
    <property type="match status" value="1"/>
</dbReference>
<dbReference type="InterPro" id="IPR002110">
    <property type="entry name" value="Ankyrin_rpt"/>
</dbReference>